<proteinExistence type="predicted"/>
<evidence type="ECO:0000313" key="2">
    <source>
        <dbReference type="Proteomes" id="UP001281410"/>
    </source>
</evidence>
<name>A0AAE0A7D0_9ROSI</name>
<feature type="non-terminal residue" evidence="1">
    <location>
        <position position="1"/>
    </location>
</feature>
<dbReference type="AlphaFoldDB" id="A0AAE0A7D0"/>
<organism evidence="1 2">
    <name type="scientific">Dipteronia sinensis</name>
    <dbReference type="NCBI Taxonomy" id="43782"/>
    <lineage>
        <taxon>Eukaryota</taxon>
        <taxon>Viridiplantae</taxon>
        <taxon>Streptophyta</taxon>
        <taxon>Embryophyta</taxon>
        <taxon>Tracheophyta</taxon>
        <taxon>Spermatophyta</taxon>
        <taxon>Magnoliopsida</taxon>
        <taxon>eudicotyledons</taxon>
        <taxon>Gunneridae</taxon>
        <taxon>Pentapetalae</taxon>
        <taxon>rosids</taxon>
        <taxon>malvids</taxon>
        <taxon>Sapindales</taxon>
        <taxon>Sapindaceae</taxon>
        <taxon>Hippocastanoideae</taxon>
        <taxon>Acereae</taxon>
        <taxon>Dipteronia</taxon>
    </lineage>
</organism>
<accession>A0AAE0A7D0</accession>
<dbReference type="Proteomes" id="UP001281410">
    <property type="component" value="Unassembled WGS sequence"/>
</dbReference>
<keyword evidence="2" id="KW-1185">Reference proteome</keyword>
<sequence length="97" mass="11050">NSVKDGRTDISRTLLGISEDEILAMREEVIRLIPKIVYGDLEEDAFSIAVGGILQRVENVRRRMKEGKDPSVGFAQENSWKSELSGTGRYHMFDQFF</sequence>
<gene>
    <name evidence="1" type="ORF">Dsin_018707</name>
</gene>
<evidence type="ECO:0000313" key="1">
    <source>
        <dbReference type="EMBL" id="KAK3204661.1"/>
    </source>
</evidence>
<dbReference type="EMBL" id="JANJYJ010000006">
    <property type="protein sequence ID" value="KAK3204661.1"/>
    <property type="molecule type" value="Genomic_DNA"/>
</dbReference>
<reference evidence="1" key="1">
    <citation type="journal article" date="2023" name="Plant J.">
        <title>Genome sequences and population genomics provide insights into the demographic history, inbreeding, and mutation load of two 'living fossil' tree species of Dipteronia.</title>
        <authorList>
            <person name="Feng Y."/>
            <person name="Comes H.P."/>
            <person name="Chen J."/>
            <person name="Zhu S."/>
            <person name="Lu R."/>
            <person name="Zhang X."/>
            <person name="Li P."/>
            <person name="Qiu J."/>
            <person name="Olsen K.M."/>
            <person name="Qiu Y."/>
        </authorList>
    </citation>
    <scope>NUCLEOTIDE SEQUENCE</scope>
    <source>
        <strain evidence="1">NBL</strain>
    </source>
</reference>
<protein>
    <submittedName>
        <fullName evidence="1">Uncharacterized protein</fullName>
    </submittedName>
</protein>
<comment type="caution">
    <text evidence="1">The sequence shown here is derived from an EMBL/GenBank/DDBJ whole genome shotgun (WGS) entry which is preliminary data.</text>
</comment>